<evidence type="ECO:0000313" key="3">
    <source>
        <dbReference type="Proteomes" id="UP001194468"/>
    </source>
</evidence>
<organism evidence="2 3">
    <name type="scientific">Boletus edulis BED1</name>
    <dbReference type="NCBI Taxonomy" id="1328754"/>
    <lineage>
        <taxon>Eukaryota</taxon>
        <taxon>Fungi</taxon>
        <taxon>Dikarya</taxon>
        <taxon>Basidiomycota</taxon>
        <taxon>Agaricomycotina</taxon>
        <taxon>Agaricomycetes</taxon>
        <taxon>Agaricomycetidae</taxon>
        <taxon>Boletales</taxon>
        <taxon>Boletineae</taxon>
        <taxon>Boletaceae</taxon>
        <taxon>Boletoideae</taxon>
        <taxon>Boletus</taxon>
    </lineage>
</organism>
<protein>
    <submittedName>
        <fullName evidence="2">Uncharacterized protein</fullName>
    </submittedName>
</protein>
<gene>
    <name evidence="2" type="ORF">L210DRAFT_851318</name>
</gene>
<keyword evidence="1" id="KW-1133">Transmembrane helix</keyword>
<keyword evidence="1" id="KW-0472">Membrane</keyword>
<dbReference type="EMBL" id="WHUW01000112">
    <property type="protein sequence ID" value="KAF8423746.1"/>
    <property type="molecule type" value="Genomic_DNA"/>
</dbReference>
<dbReference type="AlphaFoldDB" id="A0AAD4BEY0"/>
<comment type="caution">
    <text evidence="2">The sequence shown here is derived from an EMBL/GenBank/DDBJ whole genome shotgun (WGS) entry which is preliminary data.</text>
</comment>
<feature type="transmembrane region" description="Helical" evidence="1">
    <location>
        <begin position="15"/>
        <end position="35"/>
    </location>
</feature>
<accession>A0AAD4BEY0</accession>
<reference evidence="2" key="1">
    <citation type="submission" date="2019-10" db="EMBL/GenBank/DDBJ databases">
        <authorList>
            <consortium name="DOE Joint Genome Institute"/>
            <person name="Kuo A."/>
            <person name="Miyauchi S."/>
            <person name="Kiss E."/>
            <person name="Drula E."/>
            <person name="Kohler A."/>
            <person name="Sanchez-Garcia M."/>
            <person name="Andreopoulos B."/>
            <person name="Barry K.W."/>
            <person name="Bonito G."/>
            <person name="Buee M."/>
            <person name="Carver A."/>
            <person name="Chen C."/>
            <person name="Cichocki N."/>
            <person name="Clum A."/>
            <person name="Culley D."/>
            <person name="Crous P.W."/>
            <person name="Fauchery L."/>
            <person name="Girlanda M."/>
            <person name="Hayes R."/>
            <person name="Keri Z."/>
            <person name="LaButti K."/>
            <person name="Lipzen A."/>
            <person name="Lombard V."/>
            <person name="Magnuson J."/>
            <person name="Maillard F."/>
            <person name="Morin E."/>
            <person name="Murat C."/>
            <person name="Nolan M."/>
            <person name="Ohm R."/>
            <person name="Pangilinan J."/>
            <person name="Pereira M."/>
            <person name="Perotto S."/>
            <person name="Peter M."/>
            <person name="Riley R."/>
            <person name="Sitrit Y."/>
            <person name="Stielow B."/>
            <person name="Szollosi G."/>
            <person name="Zifcakova L."/>
            <person name="Stursova M."/>
            <person name="Spatafora J.W."/>
            <person name="Tedersoo L."/>
            <person name="Vaario L.-M."/>
            <person name="Yamada A."/>
            <person name="Yan M."/>
            <person name="Wang P."/>
            <person name="Xu J."/>
            <person name="Bruns T."/>
            <person name="Baldrian P."/>
            <person name="Vilgalys R."/>
            <person name="Henrissat B."/>
            <person name="Grigoriev I.V."/>
            <person name="Hibbett D."/>
            <person name="Nagy L.G."/>
            <person name="Martin F.M."/>
        </authorList>
    </citation>
    <scope>NUCLEOTIDE SEQUENCE</scope>
    <source>
        <strain evidence="2">BED1</strain>
    </source>
</reference>
<keyword evidence="1" id="KW-0812">Transmembrane</keyword>
<name>A0AAD4BEY0_BOLED</name>
<evidence type="ECO:0000313" key="2">
    <source>
        <dbReference type="EMBL" id="KAF8423746.1"/>
    </source>
</evidence>
<reference evidence="2" key="2">
    <citation type="journal article" date="2020" name="Nat. Commun.">
        <title>Large-scale genome sequencing of mycorrhizal fungi provides insights into the early evolution of symbiotic traits.</title>
        <authorList>
            <person name="Miyauchi S."/>
            <person name="Kiss E."/>
            <person name="Kuo A."/>
            <person name="Drula E."/>
            <person name="Kohler A."/>
            <person name="Sanchez-Garcia M."/>
            <person name="Morin E."/>
            <person name="Andreopoulos B."/>
            <person name="Barry K.W."/>
            <person name="Bonito G."/>
            <person name="Buee M."/>
            <person name="Carver A."/>
            <person name="Chen C."/>
            <person name="Cichocki N."/>
            <person name="Clum A."/>
            <person name="Culley D."/>
            <person name="Crous P.W."/>
            <person name="Fauchery L."/>
            <person name="Girlanda M."/>
            <person name="Hayes R.D."/>
            <person name="Keri Z."/>
            <person name="LaButti K."/>
            <person name="Lipzen A."/>
            <person name="Lombard V."/>
            <person name="Magnuson J."/>
            <person name="Maillard F."/>
            <person name="Murat C."/>
            <person name="Nolan M."/>
            <person name="Ohm R.A."/>
            <person name="Pangilinan J."/>
            <person name="Pereira M.F."/>
            <person name="Perotto S."/>
            <person name="Peter M."/>
            <person name="Pfister S."/>
            <person name="Riley R."/>
            <person name="Sitrit Y."/>
            <person name="Stielow J.B."/>
            <person name="Szollosi G."/>
            <person name="Zifcakova L."/>
            <person name="Stursova M."/>
            <person name="Spatafora J.W."/>
            <person name="Tedersoo L."/>
            <person name="Vaario L.M."/>
            <person name="Yamada A."/>
            <person name="Yan M."/>
            <person name="Wang P."/>
            <person name="Xu J."/>
            <person name="Bruns T."/>
            <person name="Baldrian P."/>
            <person name="Vilgalys R."/>
            <person name="Dunand C."/>
            <person name="Henrissat B."/>
            <person name="Grigoriev I.V."/>
            <person name="Hibbett D."/>
            <person name="Nagy L.G."/>
            <person name="Martin F.M."/>
        </authorList>
    </citation>
    <scope>NUCLEOTIDE SEQUENCE</scope>
    <source>
        <strain evidence="2">BED1</strain>
    </source>
</reference>
<keyword evidence="3" id="KW-1185">Reference proteome</keyword>
<evidence type="ECO:0000256" key="1">
    <source>
        <dbReference type="SAM" id="Phobius"/>
    </source>
</evidence>
<feature type="non-terminal residue" evidence="2">
    <location>
        <position position="1"/>
    </location>
</feature>
<dbReference type="Proteomes" id="UP001194468">
    <property type="component" value="Unassembled WGS sequence"/>
</dbReference>
<proteinExistence type="predicted"/>
<sequence length="147" mass="17047">ACQTTMGDEVLIDEAMYIAAGMLFAGYKGIVGTIWSISDRMWRGTCTSTCFRVVRDRIIERRQGRCTKRLDVFGRVAFNPFDEWIRTVHPRGSLNLWVFTDSSIMNMSCTVCFAMYKTRMDLIHLLDHVFIDFSDLPYFAQVQHVRV</sequence>